<evidence type="ECO:0000313" key="1">
    <source>
        <dbReference type="EMBL" id="KAF2877570.1"/>
    </source>
</evidence>
<sequence length="249" mass="30040">IVFKEPYCWPELEPLSESQAPHQCSHDSWRYSEQLLCLNRSIRAEVTDLLFRHTTAQFSYPLTLKAIQYDNWHNVHTYNEFPGSRKIWRPRRKFLPMAVETYKFTHMRHVRLGHDNHNDRLSRAYEQPHPCLLSRKQRRRPLIRQAESIRLIANHCPCLRSLKLQQLPYSDKRRTLREVVRKCPDFEILGMEQEVRTYEPRVWGVSAILYYRWVSSWEDEVVNLASVPFYQREEVLEEWVIKMTRASSK</sequence>
<dbReference type="EMBL" id="JAADJZ010000002">
    <property type="protein sequence ID" value="KAF2877570.1"/>
    <property type="molecule type" value="Genomic_DNA"/>
</dbReference>
<dbReference type="OrthoDB" id="3794085at2759"/>
<protein>
    <submittedName>
        <fullName evidence="1">Uncharacterized protein</fullName>
    </submittedName>
</protein>
<dbReference type="Proteomes" id="UP000481861">
    <property type="component" value="Unassembled WGS sequence"/>
</dbReference>
<keyword evidence="2" id="KW-1185">Reference proteome</keyword>
<feature type="non-terminal residue" evidence="1">
    <location>
        <position position="1"/>
    </location>
</feature>
<organism evidence="1 2">
    <name type="scientific">Massariosphaeria phaeospora</name>
    <dbReference type="NCBI Taxonomy" id="100035"/>
    <lineage>
        <taxon>Eukaryota</taxon>
        <taxon>Fungi</taxon>
        <taxon>Dikarya</taxon>
        <taxon>Ascomycota</taxon>
        <taxon>Pezizomycotina</taxon>
        <taxon>Dothideomycetes</taxon>
        <taxon>Pleosporomycetidae</taxon>
        <taxon>Pleosporales</taxon>
        <taxon>Pleosporales incertae sedis</taxon>
        <taxon>Massariosphaeria</taxon>
    </lineage>
</organism>
<accession>A0A7C8ILZ7</accession>
<proteinExistence type="predicted"/>
<reference evidence="1 2" key="1">
    <citation type="submission" date="2020-01" db="EMBL/GenBank/DDBJ databases">
        <authorList>
            <consortium name="DOE Joint Genome Institute"/>
            <person name="Haridas S."/>
            <person name="Albert R."/>
            <person name="Binder M."/>
            <person name="Bloem J."/>
            <person name="Labutti K."/>
            <person name="Salamov A."/>
            <person name="Andreopoulos B."/>
            <person name="Baker S.E."/>
            <person name="Barry K."/>
            <person name="Bills G."/>
            <person name="Bluhm B.H."/>
            <person name="Cannon C."/>
            <person name="Castanera R."/>
            <person name="Culley D.E."/>
            <person name="Daum C."/>
            <person name="Ezra D."/>
            <person name="Gonzalez J.B."/>
            <person name="Henrissat B."/>
            <person name="Kuo A."/>
            <person name="Liang C."/>
            <person name="Lipzen A."/>
            <person name="Lutzoni F."/>
            <person name="Magnuson J."/>
            <person name="Mondo S."/>
            <person name="Nolan M."/>
            <person name="Ohm R."/>
            <person name="Pangilinan J."/>
            <person name="Park H.-J.H."/>
            <person name="Ramirez L."/>
            <person name="Alfaro M."/>
            <person name="Sun H."/>
            <person name="Tritt A."/>
            <person name="Yoshinaga Y."/>
            <person name="Zwiers L.-H.L."/>
            <person name="Turgeon B.G."/>
            <person name="Goodwin S.B."/>
            <person name="Spatafora J.W."/>
            <person name="Crous P.W."/>
            <person name="Grigoriev I.V."/>
        </authorList>
    </citation>
    <scope>NUCLEOTIDE SEQUENCE [LARGE SCALE GENOMIC DNA]</scope>
    <source>
        <strain evidence="1 2">CBS 611.86</strain>
    </source>
</reference>
<gene>
    <name evidence="1" type="ORF">BDV95DRAFT_644948</name>
</gene>
<evidence type="ECO:0000313" key="2">
    <source>
        <dbReference type="Proteomes" id="UP000481861"/>
    </source>
</evidence>
<comment type="caution">
    <text evidence="1">The sequence shown here is derived from an EMBL/GenBank/DDBJ whole genome shotgun (WGS) entry which is preliminary data.</text>
</comment>
<dbReference type="AlphaFoldDB" id="A0A7C8ILZ7"/>
<name>A0A7C8ILZ7_9PLEO</name>